<evidence type="ECO:0000313" key="2">
    <source>
        <dbReference type="Proteomes" id="UP000828390"/>
    </source>
</evidence>
<sequence>MLKKSGEPVGATCTCVAGLGEACTHIARLLFGIEDFVSRGFKGLPDAQATTEKLCKWIVPRGPKVEPKALREVSVEKNVSGRLKKEKQFHASDYNPLPEKLNSVNYDSLSLLHPTLSLELPNLPWVKAVAPAVVKQHKPQKLMVVPPAKPTLPDIVNEFHPELVPSQCLKVRTDTRPMTLIEKIHSLNCDRNGEEDILQKLYKIDELMTMESLTRAQSDSVHWFQYRHGMITASNFQRVSSHVSVIKKRGTSEATQSLIDVLVTGGLFKGNAATRYGKKEEPKAIIVIH</sequence>
<evidence type="ECO:0008006" key="3">
    <source>
        <dbReference type="Google" id="ProtNLM"/>
    </source>
</evidence>
<name>A0A9D4NBE1_DREPO</name>
<organism evidence="1 2">
    <name type="scientific">Dreissena polymorpha</name>
    <name type="common">Zebra mussel</name>
    <name type="synonym">Mytilus polymorpha</name>
    <dbReference type="NCBI Taxonomy" id="45954"/>
    <lineage>
        <taxon>Eukaryota</taxon>
        <taxon>Metazoa</taxon>
        <taxon>Spiralia</taxon>
        <taxon>Lophotrochozoa</taxon>
        <taxon>Mollusca</taxon>
        <taxon>Bivalvia</taxon>
        <taxon>Autobranchia</taxon>
        <taxon>Heteroconchia</taxon>
        <taxon>Euheterodonta</taxon>
        <taxon>Imparidentia</taxon>
        <taxon>Neoheterodontei</taxon>
        <taxon>Myida</taxon>
        <taxon>Dreissenoidea</taxon>
        <taxon>Dreissenidae</taxon>
        <taxon>Dreissena</taxon>
    </lineage>
</organism>
<dbReference type="InterPro" id="IPR011335">
    <property type="entry name" value="Restrct_endonuc-II-like"/>
</dbReference>
<dbReference type="PANTHER" id="PTHR47526:SF3">
    <property type="entry name" value="PHD-TYPE DOMAIN-CONTAINING PROTEIN"/>
    <property type="match status" value="1"/>
</dbReference>
<reference evidence="1" key="2">
    <citation type="submission" date="2020-11" db="EMBL/GenBank/DDBJ databases">
        <authorList>
            <person name="McCartney M.A."/>
            <person name="Auch B."/>
            <person name="Kono T."/>
            <person name="Mallez S."/>
            <person name="Becker A."/>
            <person name="Gohl D.M."/>
            <person name="Silverstein K.A.T."/>
            <person name="Koren S."/>
            <person name="Bechman K.B."/>
            <person name="Herman A."/>
            <person name="Abrahante J.E."/>
            <person name="Garbe J."/>
        </authorList>
    </citation>
    <scope>NUCLEOTIDE SEQUENCE</scope>
    <source>
        <strain evidence="1">Duluth1</strain>
        <tissue evidence="1">Whole animal</tissue>
    </source>
</reference>
<keyword evidence="2" id="KW-1185">Reference proteome</keyword>
<accession>A0A9D4NBE1</accession>
<dbReference type="Gene3D" id="3.90.320.10">
    <property type="match status" value="1"/>
</dbReference>
<gene>
    <name evidence="1" type="ORF">DPMN_014749</name>
</gene>
<dbReference type="GO" id="GO:0006281">
    <property type="term" value="P:DNA repair"/>
    <property type="evidence" value="ECO:0007669"/>
    <property type="project" value="UniProtKB-ARBA"/>
</dbReference>
<proteinExistence type="predicted"/>
<dbReference type="AlphaFoldDB" id="A0A9D4NBE1"/>
<evidence type="ECO:0000313" key="1">
    <source>
        <dbReference type="EMBL" id="KAH3890664.1"/>
    </source>
</evidence>
<dbReference type="EMBL" id="JAIWYP010000001">
    <property type="protein sequence ID" value="KAH3890664.1"/>
    <property type="molecule type" value="Genomic_DNA"/>
</dbReference>
<dbReference type="PANTHER" id="PTHR47526">
    <property type="entry name" value="ATP-DEPENDENT DNA HELICASE"/>
    <property type="match status" value="1"/>
</dbReference>
<dbReference type="Proteomes" id="UP000828390">
    <property type="component" value="Unassembled WGS sequence"/>
</dbReference>
<dbReference type="InterPro" id="IPR011604">
    <property type="entry name" value="PDDEXK-like_dom_sf"/>
</dbReference>
<reference evidence="1" key="1">
    <citation type="journal article" date="2019" name="bioRxiv">
        <title>The Genome of the Zebra Mussel, Dreissena polymorpha: A Resource for Invasive Species Research.</title>
        <authorList>
            <person name="McCartney M.A."/>
            <person name="Auch B."/>
            <person name="Kono T."/>
            <person name="Mallez S."/>
            <person name="Zhang Y."/>
            <person name="Obille A."/>
            <person name="Becker A."/>
            <person name="Abrahante J.E."/>
            <person name="Garbe J."/>
            <person name="Badalamenti J.P."/>
            <person name="Herman A."/>
            <person name="Mangelson H."/>
            <person name="Liachko I."/>
            <person name="Sullivan S."/>
            <person name="Sone E.D."/>
            <person name="Koren S."/>
            <person name="Silverstein K.A.T."/>
            <person name="Beckman K.B."/>
            <person name="Gohl D.M."/>
        </authorList>
    </citation>
    <scope>NUCLEOTIDE SEQUENCE</scope>
    <source>
        <strain evidence="1">Duluth1</strain>
        <tissue evidence="1">Whole animal</tissue>
    </source>
</reference>
<dbReference type="SUPFAM" id="SSF52980">
    <property type="entry name" value="Restriction endonuclease-like"/>
    <property type="match status" value="1"/>
</dbReference>
<comment type="caution">
    <text evidence="1">The sequence shown here is derived from an EMBL/GenBank/DDBJ whole genome shotgun (WGS) entry which is preliminary data.</text>
</comment>
<protein>
    <recommendedName>
        <fullName evidence="3">SWIM-type domain-containing protein</fullName>
    </recommendedName>
</protein>